<dbReference type="InterPro" id="IPR012132">
    <property type="entry name" value="GMC_OxRdtase"/>
</dbReference>
<organism evidence="3 4">
    <name type="scientific">Lepraria finkii</name>
    <dbReference type="NCBI Taxonomy" id="1340010"/>
    <lineage>
        <taxon>Eukaryota</taxon>
        <taxon>Fungi</taxon>
        <taxon>Dikarya</taxon>
        <taxon>Ascomycota</taxon>
        <taxon>Pezizomycotina</taxon>
        <taxon>Lecanoromycetes</taxon>
        <taxon>OSLEUM clade</taxon>
        <taxon>Lecanoromycetidae</taxon>
        <taxon>Lecanorales</taxon>
        <taxon>Lecanorineae</taxon>
        <taxon>Stereocaulaceae</taxon>
        <taxon>Lepraria</taxon>
    </lineage>
</organism>
<comment type="caution">
    <text evidence="3">The sequence shown here is derived from an EMBL/GenBank/DDBJ whole genome shotgun (WGS) entry which is preliminary data.</text>
</comment>
<feature type="domain" description="Glucose-methanol-choline oxidoreductase C-terminal" evidence="2">
    <location>
        <begin position="5"/>
        <end position="72"/>
    </location>
</feature>
<dbReference type="PANTHER" id="PTHR11552:SF78">
    <property type="entry name" value="GLUCOSE-METHANOL-CHOLINE OXIDOREDUCTASE N-TERMINAL DOMAIN-CONTAINING PROTEIN"/>
    <property type="match status" value="1"/>
</dbReference>
<evidence type="ECO:0000313" key="4">
    <source>
        <dbReference type="Proteomes" id="UP001590951"/>
    </source>
</evidence>
<dbReference type="Pfam" id="PF05199">
    <property type="entry name" value="GMC_oxred_C"/>
    <property type="match status" value="1"/>
</dbReference>
<dbReference type="InterPro" id="IPR007867">
    <property type="entry name" value="GMC_OxRtase_C"/>
</dbReference>
<evidence type="ECO:0000259" key="2">
    <source>
        <dbReference type="Pfam" id="PF05199"/>
    </source>
</evidence>
<dbReference type="SUPFAM" id="SSF51905">
    <property type="entry name" value="FAD/NAD(P)-binding domain"/>
    <property type="match status" value="1"/>
</dbReference>
<dbReference type="Proteomes" id="UP001590951">
    <property type="component" value="Unassembled WGS sequence"/>
</dbReference>
<dbReference type="EMBL" id="JBHFEH010000132">
    <property type="protein sequence ID" value="KAL2045882.1"/>
    <property type="molecule type" value="Genomic_DNA"/>
</dbReference>
<dbReference type="InterPro" id="IPR036188">
    <property type="entry name" value="FAD/NAD-bd_sf"/>
</dbReference>
<dbReference type="PANTHER" id="PTHR11552">
    <property type="entry name" value="GLUCOSE-METHANOL-CHOLINE GMC OXIDOREDUCTASE"/>
    <property type="match status" value="1"/>
</dbReference>
<sequence>MMLQIEKWLREVIGTAWHSSLGTARMAPRETNTVFVDKDLNVYGVSGLKVADLSIVPANVCANTCNTAMLIGEKAAGIILEELGLKDDVRS</sequence>
<reference evidence="3 4" key="1">
    <citation type="submission" date="2024-09" db="EMBL/GenBank/DDBJ databases">
        <title>Rethinking Asexuality: The Enigmatic Case of Functional Sexual Genes in Lepraria (Stereocaulaceae).</title>
        <authorList>
            <person name="Doellman M."/>
            <person name="Sun Y."/>
            <person name="Barcenas-Pena A."/>
            <person name="Lumbsch H.T."/>
            <person name="Grewe F."/>
        </authorList>
    </citation>
    <scope>NUCLEOTIDE SEQUENCE [LARGE SCALE GENOMIC DNA]</scope>
    <source>
        <strain evidence="3 4">Grewe 0041</strain>
    </source>
</reference>
<name>A0ABR4AJD0_9LECA</name>
<dbReference type="Gene3D" id="3.50.50.60">
    <property type="entry name" value="FAD/NAD(P)-binding domain"/>
    <property type="match status" value="1"/>
</dbReference>
<keyword evidence="4" id="KW-1185">Reference proteome</keyword>
<evidence type="ECO:0000256" key="1">
    <source>
        <dbReference type="ARBA" id="ARBA00010790"/>
    </source>
</evidence>
<accession>A0ABR4AJD0</accession>
<gene>
    <name evidence="3" type="ORF">ABVK25_011985</name>
</gene>
<evidence type="ECO:0000313" key="3">
    <source>
        <dbReference type="EMBL" id="KAL2045882.1"/>
    </source>
</evidence>
<dbReference type="Gene3D" id="3.30.560.10">
    <property type="entry name" value="Glucose Oxidase, domain 3"/>
    <property type="match status" value="1"/>
</dbReference>
<proteinExistence type="inferred from homology"/>
<comment type="similarity">
    <text evidence="1">Belongs to the GMC oxidoreductase family.</text>
</comment>
<protein>
    <recommendedName>
        <fullName evidence="2">Glucose-methanol-choline oxidoreductase C-terminal domain-containing protein</fullName>
    </recommendedName>
</protein>